<dbReference type="Proteomes" id="UP000595140">
    <property type="component" value="Unassembled WGS sequence"/>
</dbReference>
<evidence type="ECO:0000256" key="1">
    <source>
        <dbReference type="SAM" id="MobiDB-lite"/>
    </source>
</evidence>
<feature type="region of interest" description="Disordered" evidence="1">
    <location>
        <begin position="1"/>
        <end position="148"/>
    </location>
</feature>
<proteinExistence type="predicted"/>
<dbReference type="EMBL" id="OOIL02006629">
    <property type="protein sequence ID" value="VFQ98822.1"/>
    <property type="molecule type" value="Genomic_DNA"/>
</dbReference>
<keyword evidence="3" id="KW-1185">Reference proteome</keyword>
<organism evidence="2 3">
    <name type="scientific">Cuscuta campestris</name>
    <dbReference type="NCBI Taxonomy" id="132261"/>
    <lineage>
        <taxon>Eukaryota</taxon>
        <taxon>Viridiplantae</taxon>
        <taxon>Streptophyta</taxon>
        <taxon>Embryophyta</taxon>
        <taxon>Tracheophyta</taxon>
        <taxon>Spermatophyta</taxon>
        <taxon>Magnoliopsida</taxon>
        <taxon>eudicotyledons</taxon>
        <taxon>Gunneridae</taxon>
        <taxon>Pentapetalae</taxon>
        <taxon>asterids</taxon>
        <taxon>lamiids</taxon>
        <taxon>Solanales</taxon>
        <taxon>Convolvulaceae</taxon>
        <taxon>Cuscuteae</taxon>
        <taxon>Cuscuta</taxon>
        <taxon>Cuscuta subgen. Grammica</taxon>
        <taxon>Cuscuta sect. Cleistogrammica</taxon>
    </lineage>
</organism>
<sequence length="148" mass="17226">MDSTPPPPEPRNRTRSSSRRSKIRRIDVAAEISPSVPNRELFLISPSPNRRTKSRLPENLETVDHVAEPSGARRRRRTRNASSVLASPRNTRRQRKRVDQETMRDFNESGVGDGEEGVRHRKKRFPGMIDLDKKMERERPEKMENTCR</sequence>
<feature type="compositionally biased region" description="Basic and acidic residues" evidence="1">
    <location>
        <begin position="130"/>
        <end position="148"/>
    </location>
</feature>
<dbReference type="AlphaFoldDB" id="A0A484NC91"/>
<feature type="compositionally biased region" description="Basic and acidic residues" evidence="1">
    <location>
        <begin position="55"/>
        <end position="67"/>
    </location>
</feature>
<accession>A0A484NC91</accession>
<feature type="compositionally biased region" description="Basic residues" evidence="1">
    <location>
        <begin position="13"/>
        <end position="23"/>
    </location>
</feature>
<reference evidence="2 3" key="1">
    <citation type="submission" date="2018-04" db="EMBL/GenBank/DDBJ databases">
        <authorList>
            <person name="Vogel A."/>
        </authorList>
    </citation>
    <scope>NUCLEOTIDE SEQUENCE [LARGE SCALE GENOMIC DNA]</scope>
</reference>
<protein>
    <submittedName>
        <fullName evidence="2">Uncharacterized protein</fullName>
    </submittedName>
</protein>
<evidence type="ECO:0000313" key="3">
    <source>
        <dbReference type="Proteomes" id="UP000595140"/>
    </source>
</evidence>
<feature type="compositionally biased region" description="Basic and acidic residues" evidence="1">
    <location>
        <begin position="97"/>
        <end position="107"/>
    </location>
</feature>
<name>A0A484NC91_9ASTE</name>
<evidence type="ECO:0000313" key="2">
    <source>
        <dbReference type="EMBL" id="VFQ98822.1"/>
    </source>
</evidence>
<dbReference type="OrthoDB" id="783438at2759"/>
<feature type="compositionally biased region" description="Polar residues" evidence="1">
    <location>
        <begin position="80"/>
        <end position="89"/>
    </location>
</feature>
<gene>
    <name evidence="2" type="ORF">CCAM_LOCUS40598</name>
</gene>